<dbReference type="Pfam" id="PF11807">
    <property type="entry name" value="UstYa"/>
    <property type="match status" value="1"/>
</dbReference>
<dbReference type="Proteomes" id="UP001144673">
    <property type="component" value="Chromosome 5"/>
</dbReference>
<reference evidence="4" key="1">
    <citation type="journal article" date="2023" name="Access Microbiol">
        <title>De-novo genome assembly for Akanthomyces muscarius, a biocontrol agent of insect agricultural pests.</title>
        <authorList>
            <person name="Erdos Z."/>
            <person name="Studholme D.J."/>
            <person name="Raymond B."/>
            <person name="Sharma M."/>
        </authorList>
    </citation>
    <scope>NUCLEOTIDE SEQUENCE</scope>
    <source>
        <strain evidence="4">Ve6</strain>
    </source>
</reference>
<dbReference type="AlphaFoldDB" id="A0A9W8UN15"/>
<dbReference type="PANTHER" id="PTHR33365">
    <property type="entry name" value="YALI0B05434P"/>
    <property type="match status" value="1"/>
</dbReference>
<dbReference type="GeneID" id="80897422"/>
<name>A0A9W8UN15_AKAMU</name>
<comment type="pathway">
    <text evidence="1">Mycotoxin biosynthesis.</text>
</comment>
<sequence length="272" mass="31143">MLGALFHKMNGRTRGRTSDEVPFLADEEKDSLDLSQSPARRDRWAKWFILSSVLNITVLIPIFANWRLLGLGPKKAYIPNEIYSPAQSVIEYETVLFTGGLKGDPSPYMGSSGEVDAKWEELYGKAAVSQIDAAMAAKLPNATTPFNEDPSHYIVTLDVFHQLHCLNMMRKLVYPDVYPKDLTSGSAESRDNVVHFEHCYEQLRQSLQCHSDVSTIFWEWSERRKRYLGNAHTTHTCRSFEKIRQWGNENRARTDLDFYTKVEGAPIYQEAD</sequence>
<dbReference type="PANTHER" id="PTHR33365:SF4">
    <property type="entry name" value="CYCLOCHLOROTINE BIOSYNTHESIS PROTEIN O"/>
    <property type="match status" value="1"/>
</dbReference>
<evidence type="ECO:0000256" key="2">
    <source>
        <dbReference type="ARBA" id="ARBA00035112"/>
    </source>
</evidence>
<feature type="transmembrane region" description="Helical" evidence="3">
    <location>
        <begin position="44"/>
        <end position="66"/>
    </location>
</feature>
<keyword evidence="3" id="KW-0812">Transmembrane</keyword>
<evidence type="ECO:0008006" key="6">
    <source>
        <dbReference type="Google" id="ProtNLM"/>
    </source>
</evidence>
<dbReference type="InterPro" id="IPR021765">
    <property type="entry name" value="UstYa-like"/>
</dbReference>
<gene>
    <name evidence="4" type="ORF">LMH87_010263</name>
</gene>
<evidence type="ECO:0000256" key="1">
    <source>
        <dbReference type="ARBA" id="ARBA00004685"/>
    </source>
</evidence>
<dbReference type="KEGG" id="amus:LMH87_010263"/>
<accession>A0A9W8UN15</accession>
<dbReference type="RefSeq" id="XP_056054449.1">
    <property type="nucleotide sequence ID" value="XM_056197397.1"/>
</dbReference>
<protein>
    <recommendedName>
        <fullName evidence="6">Cyclochlorotine biosynthesis protein O</fullName>
    </recommendedName>
</protein>
<comment type="caution">
    <text evidence="4">The sequence shown here is derived from an EMBL/GenBank/DDBJ whole genome shotgun (WGS) entry which is preliminary data.</text>
</comment>
<comment type="similarity">
    <text evidence="2">Belongs to the ustYa family.</text>
</comment>
<keyword evidence="3" id="KW-1133">Transmembrane helix</keyword>
<evidence type="ECO:0000256" key="3">
    <source>
        <dbReference type="SAM" id="Phobius"/>
    </source>
</evidence>
<evidence type="ECO:0000313" key="4">
    <source>
        <dbReference type="EMBL" id="KAJ4153791.1"/>
    </source>
</evidence>
<keyword evidence="3" id="KW-0472">Membrane</keyword>
<evidence type="ECO:0000313" key="5">
    <source>
        <dbReference type="Proteomes" id="UP001144673"/>
    </source>
</evidence>
<dbReference type="EMBL" id="JAJHUN010000008">
    <property type="protein sequence ID" value="KAJ4153791.1"/>
    <property type="molecule type" value="Genomic_DNA"/>
</dbReference>
<keyword evidence="5" id="KW-1185">Reference proteome</keyword>
<proteinExistence type="inferred from homology"/>
<dbReference type="GO" id="GO:0043386">
    <property type="term" value="P:mycotoxin biosynthetic process"/>
    <property type="evidence" value="ECO:0007669"/>
    <property type="project" value="InterPro"/>
</dbReference>
<organism evidence="4 5">
    <name type="scientific">Akanthomyces muscarius</name>
    <name type="common">Entomopathogenic fungus</name>
    <name type="synonym">Lecanicillium muscarium</name>
    <dbReference type="NCBI Taxonomy" id="2231603"/>
    <lineage>
        <taxon>Eukaryota</taxon>
        <taxon>Fungi</taxon>
        <taxon>Dikarya</taxon>
        <taxon>Ascomycota</taxon>
        <taxon>Pezizomycotina</taxon>
        <taxon>Sordariomycetes</taxon>
        <taxon>Hypocreomycetidae</taxon>
        <taxon>Hypocreales</taxon>
        <taxon>Cordycipitaceae</taxon>
        <taxon>Akanthomyces</taxon>
    </lineage>
</organism>